<keyword evidence="10" id="KW-1185">Reference proteome</keyword>
<dbReference type="SUPFAM" id="SSF53448">
    <property type="entry name" value="Nucleotide-diphospho-sugar transferases"/>
    <property type="match status" value="1"/>
</dbReference>
<dbReference type="InterPro" id="IPR043137">
    <property type="entry name" value="GGT_ssub_C"/>
</dbReference>
<dbReference type="PANTHER" id="PTHR43199">
    <property type="entry name" value="GLUTATHIONE HYDROLASE"/>
    <property type="match status" value="1"/>
</dbReference>
<evidence type="ECO:0000256" key="3">
    <source>
        <dbReference type="ARBA" id="ARBA00022801"/>
    </source>
</evidence>
<dbReference type="OrthoDB" id="9766299at2"/>
<keyword evidence="4" id="KW-0865">Zymogen</keyword>
<dbReference type="CDD" id="cd06423">
    <property type="entry name" value="CESA_like"/>
    <property type="match status" value="1"/>
</dbReference>
<dbReference type="Gene3D" id="3.90.550.10">
    <property type="entry name" value="Spore Coat Polysaccharide Biosynthesis Protein SpsA, Chain A"/>
    <property type="match status" value="1"/>
</dbReference>
<evidence type="ECO:0000256" key="7">
    <source>
        <dbReference type="SAM" id="SignalP"/>
    </source>
</evidence>
<feature type="compositionally biased region" description="Acidic residues" evidence="5">
    <location>
        <begin position="330"/>
        <end position="354"/>
    </location>
</feature>
<feature type="region of interest" description="Disordered" evidence="5">
    <location>
        <begin position="329"/>
        <end position="356"/>
    </location>
</feature>
<dbReference type="SUPFAM" id="SSF56235">
    <property type="entry name" value="N-terminal nucleophile aminohydrolases (Ntn hydrolases)"/>
    <property type="match status" value="1"/>
</dbReference>
<evidence type="ECO:0000259" key="8">
    <source>
        <dbReference type="Pfam" id="PF00535"/>
    </source>
</evidence>
<dbReference type="InterPro" id="IPR043138">
    <property type="entry name" value="GGT_lsub"/>
</dbReference>
<evidence type="ECO:0000256" key="5">
    <source>
        <dbReference type="SAM" id="MobiDB-lite"/>
    </source>
</evidence>
<dbReference type="AlphaFoldDB" id="A0A3M7TRD6"/>
<keyword evidence="6" id="KW-0472">Membrane</keyword>
<comment type="caution">
    <text evidence="9">The sequence shown here is derived from an EMBL/GenBank/DDBJ whole genome shotgun (WGS) entry which is preliminary data.</text>
</comment>
<dbReference type="RefSeq" id="WP_122899464.1">
    <property type="nucleotide sequence ID" value="NZ_RHIB01000002.1"/>
</dbReference>
<evidence type="ECO:0000256" key="6">
    <source>
        <dbReference type="SAM" id="Phobius"/>
    </source>
</evidence>
<evidence type="ECO:0000256" key="2">
    <source>
        <dbReference type="ARBA" id="ARBA00022679"/>
    </source>
</evidence>
<dbReference type="EMBL" id="RHIB01000002">
    <property type="protein sequence ID" value="RNA67749.1"/>
    <property type="molecule type" value="Genomic_DNA"/>
</dbReference>
<feature type="transmembrane region" description="Helical" evidence="6">
    <location>
        <begin position="545"/>
        <end position="569"/>
    </location>
</feature>
<gene>
    <name evidence="9" type="ORF">EBO34_13630</name>
</gene>
<keyword evidence="6" id="KW-1133">Transmembrane helix</keyword>
<organism evidence="9 10">
    <name type="scientific">Alteribacter keqinensis</name>
    <dbReference type="NCBI Taxonomy" id="2483800"/>
    <lineage>
        <taxon>Bacteria</taxon>
        <taxon>Bacillati</taxon>
        <taxon>Bacillota</taxon>
        <taxon>Bacilli</taxon>
        <taxon>Bacillales</taxon>
        <taxon>Bacillaceae</taxon>
        <taxon>Alteribacter</taxon>
    </lineage>
</organism>
<dbReference type="PRINTS" id="PR01210">
    <property type="entry name" value="GGTRANSPTASE"/>
</dbReference>
<accession>A0A3M7TRD6</accession>
<keyword evidence="7" id="KW-0732">Signal</keyword>
<dbReference type="GO" id="GO:0016787">
    <property type="term" value="F:hydrolase activity"/>
    <property type="evidence" value="ECO:0007669"/>
    <property type="project" value="UniProtKB-KW"/>
</dbReference>
<feature type="signal peptide" evidence="7">
    <location>
        <begin position="1"/>
        <end position="20"/>
    </location>
</feature>
<name>A0A3M7TRD6_9BACI</name>
<evidence type="ECO:0000256" key="1">
    <source>
        <dbReference type="ARBA" id="ARBA00009381"/>
    </source>
</evidence>
<dbReference type="InterPro" id="IPR029055">
    <property type="entry name" value="Ntn_hydrolases_N"/>
</dbReference>
<proteinExistence type="inferred from homology"/>
<evidence type="ECO:0000313" key="9">
    <source>
        <dbReference type="EMBL" id="RNA67749.1"/>
    </source>
</evidence>
<feature type="transmembrane region" description="Helical" evidence="6">
    <location>
        <begin position="903"/>
        <end position="929"/>
    </location>
</feature>
<dbReference type="Pfam" id="PF00535">
    <property type="entry name" value="Glycos_transf_2"/>
    <property type="match status" value="1"/>
</dbReference>
<dbReference type="InterPro" id="IPR001173">
    <property type="entry name" value="Glyco_trans_2-like"/>
</dbReference>
<feature type="chain" id="PRO_5039586356" evidence="7">
    <location>
        <begin position="21"/>
        <end position="994"/>
    </location>
</feature>
<dbReference type="Proteomes" id="UP000278746">
    <property type="component" value="Unassembled WGS sequence"/>
</dbReference>
<dbReference type="Gene3D" id="3.60.20.40">
    <property type="match status" value="1"/>
</dbReference>
<dbReference type="PANTHER" id="PTHR43199:SF1">
    <property type="entry name" value="GLUTATHIONE HYDROLASE PROENZYME"/>
    <property type="match status" value="1"/>
</dbReference>
<dbReference type="Gene3D" id="1.10.246.130">
    <property type="match status" value="1"/>
</dbReference>
<protein>
    <submittedName>
        <fullName evidence="9">Glycosyltransferase</fullName>
    </submittedName>
</protein>
<keyword evidence="2 9" id="KW-0808">Transferase</keyword>
<reference evidence="9 10" key="1">
    <citation type="submission" date="2018-10" db="EMBL/GenBank/DDBJ databases">
        <title>Bacillus Keqinensis sp. nov., a moderately halophilic bacterium isolated from a saline-alkaline lake.</title>
        <authorList>
            <person name="Wang H."/>
        </authorList>
    </citation>
    <scope>NUCLEOTIDE SEQUENCE [LARGE SCALE GENOMIC DNA]</scope>
    <source>
        <strain evidence="9 10">KQ-3</strain>
    </source>
</reference>
<dbReference type="Pfam" id="PF01019">
    <property type="entry name" value="G_glu_transpept"/>
    <property type="match status" value="1"/>
</dbReference>
<sequence length="994" mass="111981">MLKKILTITLLLNTFLIGIANPHLVSGEGENTAEQDEDYDNYGVSAAHPAAVEAGMEVLENGGNAVDAAIAVSYALGVVEPFGSGIGGGGKMLILPPEEEDPVVYDYRAAAPYDDEWGDKITGVPGFVEGLNRVHNDYGLMPFEHLISPAIDLAEDGFRVDYLLWERLEAASYRLPVEELSHFYPRGEAIKPGRNLKQPELAETLTKIQAHGAHAFNRDQFGEMINNAVPYLDGSDLDEYEVELTEPVVGELKEGTIYSADPPHAGVSLVQSLLLAEEMNIEETKGDEEEYVHLMSEISKVTKRDRIANIGDESDSLKEELTSENHIEELADEISSDEPSPDIGTEEESGDDEKTDTTHFVVVDQDGMVVSTTNTLSNFFGSGEYTDGFFLNNSIQQFSEFESSPNSYEPGKRSRSLTAPSIYVDDERVVGIGSPGGNRVPSVMAQVLTRHLYFDEPWEDAVNAKRFYGESDILYVEEDFDESVLGALRDRGYEPETRNLSVFFGGIQALDFNMEDGSIVGIADFRRDGLWDAKDNVSWMEYAQYGLVGLFILSIIFPLMHIIHCLPFFRTKNETVNRILRKEKGMSILIPCYNEQGIIKTSLETIESLSYSNFEVLYINDGSTDKTLAYLDNFLQLKPSNRTPHRKLDHKKVKTVYQSQLYPHIYVVDKWNGGKADALNAGIEYASEDLVITLDADTMLTDQAMPKVNETFEDEDVVAAGGMVHVLQTKTANSLSRLSLKHTNLLVRLQMLDFLKAFYITKVSLARFNALAVISGAFGIFRRQALIDVGGYRSTVGEDIDITLRMQKYIAANKNKKVVHIKDAISYTEMPETVKDFFKQRVRWQKAYIDCIIHFNSFFAKTLFRKAVSFFYIFESFLVGIVSAFILTAFFVINGIFYPPDSYLQYVLFYLTYLFLFGVIYDIAALIFTRAHGFKFRMRDIFILGATILFDIFIYRFILMYIVMHGTIAYFFNTDWNKVERTGRDYKTESKPAA</sequence>
<keyword evidence="6" id="KW-0812">Transmembrane</keyword>
<dbReference type="InterPro" id="IPR051792">
    <property type="entry name" value="GGT_bact"/>
</dbReference>
<evidence type="ECO:0000256" key="4">
    <source>
        <dbReference type="ARBA" id="ARBA00023145"/>
    </source>
</evidence>
<feature type="domain" description="Glycosyltransferase 2-like" evidence="8">
    <location>
        <begin position="587"/>
        <end position="789"/>
    </location>
</feature>
<comment type="similarity">
    <text evidence="1">Belongs to the gamma-glutamyltransferase family.</text>
</comment>
<keyword evidence="3" id="KW-0378">Hydrolase</keyword>
<evidence type="ECO:0000313" key="10">
    <source>
        <dbReference type="Proteomes" id="UP000278746"/>
    </source>
</evidence>
<dbReference type="InterPro" id="IPR029044">
    <property type="entry name" value="Nucleotide-diphossugar_trans"/>
</dbReference>
<dbReference type="GO" id="GO:0016740">
    <property type="term" value="F:transferase activity"/>
    <property type="evidence" value="ECO:0007669"/>
    <property type="project" value="UniProtKB-KW"/>
</dbReference>
<feature type="transmembrane region" description="Helical" evidence="6">
    <location>
        <begin position="870"/>
        <end position="897"/>
    </location>
</feature>
<feature type="transmembrane region" description="Helical" evidence="6">
    <location>
        <begin position="941"/>
        <end position="964"/>
    </location>
</feature>